<keyword evidence="2" id="KW-1185">Reference proteome</keyword>
<organism evidence="1 2">
    <name type="scientific">Halobacterium litoreum</name>
    <dbReference type="NCBI Taxonomy" id="2039234"/>
    <lineage>
        <taxon>Archaea</taxon>
        <taxon>Methanobacteriati</taxon>
        <taxon>Methanobacteriota</taxon>
        <taxon>Stenosarchaea group</taxon>
        <taxon>Halobacteria</taxon>
        <taxon>Halobacteriales</taxon>
        <taxon>Halobacteriaceae</taxon>
        <taxon>Halobacterium</taxon>
    </lineage>
</organism>
<sequence length="155" mass="16137">MTRASQSRSRDTAADDAVPVVDDARAACTDLLAHGDHALVVALDATPREWLADRGHAAPNPAFVATYPHPDCVRVVSDLREPVAVALAAEEFLASLPDGAAPAVCVDGLDRLAERAGPLRTARFLSVLANRVRAAGGTCHYHGGADCSHVPASDP</sequence>
<dbReference type="EMBL" id="JBHRWN010000002">
    <property type="protein sequence ID" value="MFC3477775.1"/>
    <property type="molecule type" value="Genomic_DNA"/>
</dbReference>
<evidence type="ECO:0000313" key="1">
    <source>
        <dbReference type="EMBL" id="MFC3477775.1"/>
    </source>
</evidence>
<dbReference type="GeneID" id="69119232"/>
<proteinExistence type="predicted"/>
<evidence type="ECO:0000313" key="2">
    <source>
        <dbReference type="Proteomes" id="UP001595660"/>
    </source>
</evidence>
<accession>A0ABD5NES3</accession>
<gene>
    <name evidence="1" type="ORF">ACFOKC_08555</name>
</gene>
<dbReference type="Pfam" id="PF24336">
    <property type="entry name" value="DUF7504"/>
    <property type="match status" value="1"/>
</dbReference>
<comment type="caution">
    <text evidence="1">The sequence shown here is derived from an EMBL/GenBank/DDBJ whole genome shotgun (WGS) entry which is preliminary data.</text>
</comment>
<dbReference type="AlphaFoldDB" id="A0ABD5NES3"/>
<dbReference type="InterPro" id="IPR055927">
    <property type="entry name" value="DUF7504"/>
</dbReference>
<dbReference type="RefSeq" id="WP_232571103.1">
    <property type="nucleotide sequence ID" value="NZ_CP089466.1"/>
</dbReference>
<dbReference type="Proteomes" id="UP001595660">
    <property type="component" value="Unassembled WGS sequence"/>
</dbReference>
<protein>
    <submittedName>
        <fullName evidence="1">Uncharacterized protein</fullName>
    </submittedName>
</protein>
<reference evidence="1 2" key="1">
    <citation type="journal article" date="2019" name="Int. J. Syst. Evol. Microbiol.">
        <title>The Global Catalogue of Microorganisms (GCM) 10K type strain sequencing project: providing services to taxonomists for standard genome sequencing and annotation.</title>
        <authorList>
            <consortium name="The Broad Institute Genomics Platform"/>
            <consortium name="The Broad Institute Genome Sequencing Center for Infectious Disease"/>
            <person name="Wu L."/>
            <person name="Ma J."/>
        </authorList>
    </citation>
    <scope>NUCLEOTIDE SEQUENCE [LARGE SCALE GENOMIC DNA]</scope>
    <source>
        <strain evidence="1 2">CGMCC 1.12562</strain>
    </source>
</reference>
<name>A0ABD5NES3_9EURY</name>